<evidence type="ECO:0008006" key="3">
    <source>
        <dbReference type="Google" id="ProtNLM"/>
    </source>
</evidence>
<evidence type="ECO:0000313" key="2">
    <source>
        <dbReference type="Proteomes" id="UP000035763"/>
    </source>
</evidence>
<proteinExistence type="predicted"/>
<evidence type="ECO:0000313" key="1">
    <source>
        <dbReference type="EMBL" id="CCH73508.1"/>
    </source>
</evidence>
<gene>
    <name evidence="1" type="ORF">BN11_2840006</name>
</gene>
<keyword evidence="2" id="KW-1185">Reference proteome</keyword>
<dbReference type="EMBL" id="CAJA01000206">
    <property type="protein sequence ID" value="CCH73508.1"/>
    <property type="molecule type" value="Genomic_DNA"/>
</dbReference>
<sequence>MPAPLPEAVADELTRLVRRWQALPLDQALSFSAPVRALAQQYAAARHPGIPLPDLGPAVLPDQLTVVLYDALAAGDVTPAAAHADLVGLRRTLSARPNAGSRPVE</sequence>
<dbReference type="Proteomes" id="UP000035763">
    <property type="component" value="Unassembled WGS sequence"/>
</dbReference>
<organism evidence="1 2">
    <name type="scientific">Nostocoides australiense Ben110</name>
    <dbReference type="NCBI Taxonomy" id="1193182"/>
    <lineage>
        <taxon>Bacteria</taxon>
        <taxon>Bacillati</taxon>
        <taxon>Actinomycetota</taxon>
        <taxon>Actinomycetes</taxon>
        <taxon>Micrococcales</taxon>
        <taxon>Intrasporangiaceae</taxon>
        <taxon>Nostocoides</taxon>
    </lineage>
</organism>
<protein>
    <recommendedName>
        <fullName evidence="3">DUF4129 domain-containing protein</fullName>
    </recommendedName>
</protein>
<dbReference type="RefSeq" id="WP_053084137.1">
    <property type="nucleotide sequence ID" value="NZ_HG764815.1"/>
</dbReference>
<comment type="caution">
    <text evidence="1">The sequence shown here is derived from an EMBL/GenBank/DDBJ whole genome shotgun (WGS) entry which is preliminary data.</text>
</comment>
<name>W6JVL6_9MICO</name>
<reference evidence="1 2" key="1">
    <citation type="journal article" date="2013" name="ISME J.">
        <title>A metabolic model for members of the genus Tetrasphaera involved in enhanced biological phosphorus removal.</title>
        <authorList>
            <person name="Kristiansen R."/>
            <person name="Nguyen H.T.T."/>
            <person name="Saunders A.M."/>
            <person name="Nielsen J.L."/>
            <person name="Wimmer R."/>
            <person name="Le V.Q."/>
            <person name="McIlroy S.J."/>
            <person name="Petrovski S."/>
            <person name="Seviour R.J."/>
            <person name="Calteau A."/>
            <person name="Nielsen K.L."/>
            <person name="Nielsen P.H."/>
        </authorList>
    </citation>
    <scope>NUCLEOTIDE SEQUENCE [LARGE SCALE GENOMIC DNA]</scope>
    <source>
        <strain evidence="1 2">Ben110</strain>
    </source>
</reference>
<dbReference type="AlphaFoldDB" id="W6JVL6"/>
<dbReference type="OrthoDB" id="4870634at2"/>
<accession>W6JVL6</accession>